<dbReference type="AlphaFoldDB" id="A0A2Z6QL12"/>
<evidence type="ECO:0000313" key="3">
    <source>
        <dbReference type="Proteomes" id="UP000247702"/>
    </source>
</evidence>
<dbReference type="InterPro" id="IPR011009">
    <property type="entry name" value="Kinase-like_dom_sf"/>
</dbReference>
<dbReference type="InterPro" id="IPR000719">
    <property type="entry name" value="Prot_kinase_dom"/>
</dbReference>
<accession>A0A2Z6QL12</accession>
<dbReference type="EMBL" id="BEXD01000224">
    <property type="protein sequence ID" value="GBB85471.1"/>
    <property type="molecule type" value="Genomic_DNA"/>
</dbReference>
<dbReference type="GO" id="GO:0004672">
    <property type="term" value="F:protein kinase activity"/>
    <property type="evidence" value="ECO:0007669"/>
    <property type="project" value="InterPro"/>
</dbReference>
<proteinExistence type="predicted"/>
<dbReference type="Gene3D" id="1.10.510.10">
    <property type="entry name" value="Transferase(Phosphotransferase) domain 1"/>
    <property type="match status" value="1"/>
</dbReference>
<evidence type="ECO:0000259" key="1">
    <source>
        <dbReference type="PROSITE" id="PS50011"/>
    </source>
</evidence>
<keyword evidence="3" id="KW-1185">Reference proteome</keyword>
<comment type="caution">
    <text evidence="2">The sequence shown here is derived from an EMBL/GenBank/DDBJ whole genome shotgun (WGS) entry which is preliminary data.</text>
</comment>
<feature type="domain" description="Protein kinase" evidence="1">
    <location>
        <begin position="30"/>
        <end position="208"/>
    </location>
</feature>
<sequence length="208" mass="24154">MNSGQNIYFYRARIDKWSDIVFEWIPYDHFIGVRKIGEGGFAMIYSAKWKDGPLKYIVYKKKFKKVYLAFGVNDFVLKVLISLQNYIDGFLNEVKAYSISTNMFDSNILAIYEITQNLVTKDYIIILDHAKGGSFNDWIKNKIHILHNIIDGLKEVHENKLIHMGIMGLCEEVNNVDKSKIYEVLPYIAPDVLRGNPYTQQLIYIALV</sequence>
<evidence type="ECO:0000313" key="2">
    <source>
        <dbReference type="EMBL" id="GBB85471.1"/>
    </source>
</evidence>
<dbReference type="Proteomes" id="UP000247702">
    <property type="component" value="Unassembled WGS sequence"/>
</dbReference>
<gene>
    <name evidence="2" type="ORF">RclHR1_00120025</name>
</gene>
<organism evidence="2 3">
    <name type="scientific">Rhizophagus clarus</name>
    <dbReference type="NCBI Taxonomy" id="94130"/>
    <lineage>
        <taxon>Eukaryota</taxon>
        <taxon>Fungi</taxon>
        <taxon>Fungi incertae sedis</taxon>
        <taxon>Mucoromycota</taxon>
        <taxon>Glomeromycotina</taxon>
        <taxon>Glomeromycetes</taxon>
        <taxon>Glomerales</taxon>
        <taxon>Glomeraceae</taxon>
        <taxon>Rhizophagus</taxon>
    </lineage>
</organism>
<dbReference type="PROSITE" id="PS50011">
    <property type="entry name" value="PROTEIN_KINASE_DOM"/>
    <property type="match status" value="1"/>
</dbReference>
<reference evidence="2 3" key="1">
    <citation type="submission" date="2017-11" db="EMBL/GenBank/DDBJ databases">
        <title>The genome of Rhizophagus clarus HR1 reveals common genetic basis of auxotrophy among arbuscular mycorrhizal fungi.</title>
        <authorList>
            <person name="Kobayashi Y."/>
        </authorList>
    </citation>
    <scope>NUCLEOTIDE SEQUENCE [LARGE SCALE GENOMIC DNA]</scope>
    <source>
        <strain evidence="2 3">HR1</strain>
    </source>
</reference>
<name>A0A2Z6QL12_9GLOM</name>
<protein>
    <recommendedName>
        <fullName evidence="1">Protein kinase domain-containing protein</fullName>
    </recommendedName>
</protein>
<dbReference type="SUPFAM" id="SSF56112">
    <property type="entry name" value="Protein kinase-like (PK-like)"/>
    <property type="match status" value="1"/>
</dbReference>
<dbReference type="GO" id="GO:0005524">
    <property type="term" value="F:ATP binding"/>
    <property type="evidence" value="ECO:0007669"/>
    <property type="project" value="InterPro"/>
</dbReference>